<dbReference type="InterPro" id="IPR052522">
    <property type="entry name" value="ABC-2_transport_permease"/>
</dbReference>
<feature type="transmembrane region" description="Helical" evidence="5">
    <location>
        <begin position="167"/>
        <end position="188"/>
    </location>
</feature>
<keyword evidence="4 5" id="KW-0472">Membrane</keyword>
<dbReference type="NCBIfam" id="NF011648">
    <property type="entry name" value="PRK15066.1"/>
    <property type="match status" value="1"/>
</dbReference>
<dbReference type="PROSITE" id="PS51012">
    <property type="entry name" value="ABC_TM2"/>
    <property type="match status" value="1"/>
</dbReference>
<accession>A0A382MUC8</accession>
<proteinExistence type="predicted"/>
<feature type="transmembrane region" description="Helical" evidence="5">
    <location>
        <begin position="20"/>
        <end position="43"/>
    </location>
</feature>
<dbReference type="GO" id="GO:0140359">
    <property type="term" value="F:ABC-type transporter activity"/>
    <property type="evidence" value="ECO:0007669"/>
    <property type="project" value="InterPro"/>
</dbReference>
<keyword evidence="2 5" id="KW-0812">Transmembrane</keyword>
<gene>
    <name evidence="7" type="ORF">METZ01_LOCUS303956</name>
</gene>
<dbReference type="Pfam" id="PF01061">
    <property type="entry name" value="ABC2_membrane"/>
    <property type="match status" value="1"/>
</dbReference>
<evidence type="ECO:0000256" key="2">
    <source>
        <dbReference type="ARBA" id="ARBA00022692"/>
    </source>
</evidence>
<comment type="subcellular location">
    <subcellularLocation>
        <location evidence="1">Membrane</location>
        <topology evidence="1">Multi-pass membrane protein</topology>
    </subcellularLocation>
</comment>
<dbReference type="PANTHER" id="PTHR43332">
    <property type="entry name" value="INNER MEMBRANE TRANSPORT PERMEASE YADH-RELATED"/>
    <property type="match status" value="1"/>
</dbReference>
<evidence type="ECO:0000256" key="5">
    <source>
        <dbReference type="SAM" id="Phobius"/>
    </source>
</evidence>
<evidence type="ECO:0000313" key="7">
    <source>
        <dbReference type="EMBL" id="SVC51102.1"/>
    </source>
</evidence>
<feature type="transmembrane region" description="Helical" evidence="5">
    <location>
        <begin position="140"/>
        <end position="161"/>
    </location>
</feature>
<evidence type="ECO:0000256" key="1">
    <source>
        <dbReference type="ARBA" id="ARBA00004141"/>
    </source>
</evidence>
<organism evidence="7">
    <name type="scientific">marine metagenome</name>
    <dbReference type="NCBI Taxonomy" id="408172"/>
    <lineage>
        <taxon>unclassified sequences</taxon>
        <taxon>metagenomes</taxon>
        <taxon>ecological metagenomes</taxon>
    </lineage>
</organism>
<dbReference type="InterPro" id="IPR013525">
    <property type="entry name" value="ABC2_TM"/>
</dbReference>
<dbReference type="InterPro" id="IPR047817">
    <property type="entry name" value="ABC2_TM_bact-type"/>
</dbReference>
<feature type="transmembrane region" description="Helical" evidence="5">
    <location>
        <begin position="225"/>
        <end position="245"/>
    </location>
</feature>
<feature type="transmembrane region" description="Helical" evidence="5">
    <location>
        <begin position="114"/>
        <end position="133"/>
    </location>
</feature>
<feature type="transmembrane region" description="Helical" evidence="5">
    <location>
        <begin position="55"/>
        <end position="73"/>
    </location>
</feature>
<dbReference type="InterPro" id="IPR000412">
    <property type="entry name" value="ABC_2_transport"/>
</dbReference>
<dbReference type="PANTHER" id="PTHR43332:SF2">
    <property type="entry name" value="INNER MEMBRANE TRANSPORT PERMEASE YADH"/>
    <property type="match status" value="1"/>
</dbReference>
<reference evidence="7" key="1">
    <citation type="submission" date="2018-05" db="EMBL/GenBank/DDBJ databases">
        <authorList>
            <person name="Lanie J.A."/>
            <person name="Ng W.-L."/>
            <person name="Kazmierczak K.M."/>
            <person name="Andrzejewski T.M."/>
            <person name="Davidsen T.M."/>
            <person name="Wayne K.J."/>
            <person name="Tettelin H."/>
            <person name="Glass J.I."/>
            <person name="Rusch D."/>
            <person name="Podicherti R."/>
            <person name="Tsui H.-C.T."/>
            <person name="Winkler M.E."/>
        </authorList>
    </citation>
    <scope>NUCLEOTIDE SEQUENCE</scope>
</reference>
<dbReference type="EMBL" id="UINC01095204">
    <property type="protein sequence ID" value="SVC51102.1"/>
    <property type="molecule type" value="Genomic_DNA"/>
</dbReference>
<name>A0A382MUC8_9ZZZZ</name>
<keyword evidence="3 5" id="KW-1133">Transmembrane helix</keyword>
<protein>
    <recommendedName>
        <fullName evidence="6">ABC transmembrane type-2 domain-containing protein</fullName>
    </recommendedName>
</protein>
<dbReference type="PIRSF" id="PIRSF006648">
    <property type="entry name" value="DrrB"/>
    <property type="match status" value="1"/>
</dbReference>
<evidence type="ECO:0000259" key="6">
    <source>
        <dbReference type="PROSITE" id="PS51012"/>
    </source>
</evidence>
<evidence type="ECO:0000256" key="4">
    <source>
        <dbReference type="ARBA" id="ARBA00023136"/>
    </source>
</evidence>
<sequence>MFSRGFWVIVKREIKRFIFLYKQTLFPSVISSALYIIVFGAAMGPRIGDIKGVEYIHFIVPGLVMMAVINSSYQNSSSSIMQAKFLRFIEDLLITPLSGLEISLSYIIGGMIRGILNGILVLILGYFLTGFQMSNWLLTFVYLFTVSWAFAGAGVIVGIFAKTWDSIMVITNFFFMPLIFLGGVFWSIEMLPDFWRNISLINPLYWMINGLRYATLGISDTSHELSLGISVLFALFFSSLASFLFTKGYRIKT</sequence>
<feature type="domain" description="ABC transmembrane type-2" evidence="6">
    <location>
        <begin position="19"/>
        <end position="248"/>
    </location>
</feature>
<dbReference type="AlphaFoldDB" id="A0A382MUC8"/>
<dbReference type="GO" id="GO:0043190">
    <property type="term" value="C:ATP-binding cassette (ABC) transporter complex"/>
    <property type="evidence" value="ECO:0007669"/>
    <property type="project" value="InterPro"/>
</dbReference>
<evidence type="ECO:0000256" key="3">
    <source>
        <dbReference type="ARBA" id="ARBA00022989"/>
    </source>
</evidence>